<organism evidence="1 2">
    <name type="scientific">Tropicibacter naphthalenivorans</name>
    <dbReference type="NCBI Taxonomy" id="441103"/>
    <lineage>
        <taxon>Bacteria</taxon>
        <taxon>Pseudomonadati</taxon>
        <taxon>Pseudomonadota</taxon>
        <taxon>Alphaproteobacteria</taxon>
        <taxon>Rhodobacterales</taxon>
        <taxon>Roseobacteraceae</taxon>
        <taxon>Tropicibacter</taxon>
    </lineage>
</organism>
<dbReference type="Pfam" id="PF09898">
    <property type="entry name" value="DUF2125"/>
    <property type="match status" value="1"/>
</dbReference>
<accession>A0A0P1G0M0</accession>
<name>A0A0P1G0M0_9RHOB</name>
<evidence type="ECO:0000313" key="2">
    <source>
        <dbReference type="Proteomes" id="UP000054935"/>
    </source>
</evidence>
<dbReference type="RefSeq" id="WP_058245792.1">
    <property type="nucleotide sequence ID" value="NZ_CYSE01000001.1"/>
</dbReference>
<keyword evidence="2" id="KW-1185">Reference proteome</keyword>
<evidence type="ECO:0008006" key="3">
    <source>
        <dbReference type="Google" id="ProtNLM"/>
    </source>
</evidence>
<dbReference type="EMBL" id="CYSE01000001">
    <property type="protein sequence ID" value="CUH75030.1"/>
    <property type="molecule type" value="Genomic_DNA"/>
</dbReference>
<sequence length="318" mass="33724">MKRWIVLIVAAALGYAVFWFYEANALRGQVSDWMDARRADGWQVEAEVKVRGFPSRLDLTLSDLDVITAEGTRVEAPIFQSLGLTYKPGHHILVLPQGAVITKGGATTTVDGQGLRASVITDADGQLLRLNAEAETLNIANDDRSLAAAGVLLGFQMASARTYRLGLSADALAGPSGTMAPDSADALSVQAEIAFDRDWRLGDLPQERPQPTNLDLRLAQYQVGALNVHLAGKMSISASGTPDGALTLRATNWQEALTGLRDTGHLPDTLADALMSGLSLAATLSGKPNTLDLPLTFKGGKTNLGPIPLGPAPRLRLP</sequence>
<evidence type="ECO:0000313" key="1">
    <source>
        <dbReference type="EMBL" id="CUH75030.1"/>
    </source>
</evidence>
<dbReference type="STRING" id="441103.TRN7648_00217"/>
<dbReference type="Proteomes" id="UP000054935">
    <property type="component" value="Unassembled WGS sequence"/>
</dbReference>
<dbReference type="AlphaFoldDB" id="A0A0P1G0M0"/>
<dbReference type="OrthoDB" id="7625707at2"/>
<proteinExistence type="predicted"/>
<gene>
    <name evidence="1" type="ORF">TRN7648_00217</name>
</gene>
<dbReference type="InterPro" id="IPR018666">
    <property type="entry name" value="DUF2125"/>
</dbReference>
<reference evidence="1 2" key="1">
    <citation type="submission" date="2015-09" db="EMBL/GenBank/DDBJ databases">
        <authorList>
            <consortium name="Swine Surveillance"/>
        </authorList>
    </citation>
    <scope>NUCLEOTIDE SEQUENCE [LARGE SCALE GENOMIC DNA]</scope>
    <source>
        <strain evidence="1 2">CECT 7648</strain>
    </source>
</reference>
<protein>
    <recommendedName>
        <fullName evidence="3">DUF2125 domain-containing protein</fullName>
    </recommendedName>
</protein>